<dbReference type="SMART" id="SM00226">
    <property type="entry name" value="LMWPc"/>
    <property type="match status" value="1"/>
</dbReference>
<gene>
    <name evidence="3" type="ORF">IGS68_08835</name>
</gene>
<dbReference type="Pfam" id="PF01451">
    <property type="entry name" value="LMWPc"/>
    <property type="match status" value="1"/>
</dbReference>
<dbReference type="CDD" id="cd00090">
    <property type="entry name" value="HTH_ARSR"/>
    <property type="match status" value="1"/>
</dbReference>
<dbReference type="EMBL" id="CP067420">
    <property type="protein sequence ID" value="QQP91291.1"/>
    <property type="molecule type" value="Genomic_DNA"/>
</dbReference>
<dbReference type="Proteomes" id="UP000595197">
    <property type="component" value="Chromosome"/>
</dbReference>
<dbReference type="PANTHER" id="PTHR43428">
    <property type="entry name" value="ARSENATE REDUCTASE"/>
    <property type="match status" value="1"/>
</dbReference>
<evidence type="ECO:0000313" key="4">
    <source>
        <dbReference type="Proteomes" id="UP000595197"/>
    </source>
</evidence>
<dbReference type="SUPFAM" id="SSF46785">
    <property type="entry name" value="Winged helix' DNA-binding domain"/>
    <property type="match status" value="1"/>
</dbReference>
<dbReference type="InterPro" id="IPR011991">
    <property type="entry name" value="ArsR-like_HTH"/>
</dbReference>
<dbReference type="CDD" id="cd16345">
    <property type="entry name" value="LMWP_ArsC"/>
    <property type="match status" value="1"/>
</dbReference>
<dbReference type="Gene3D" id="1.10.10.10">
    <property type="entry name" value="Winged helix-like DNA-binding domain superfamily/Winged helix DNA-binding domain"/>
    <property type="match status" value="1"/>
</dbReference>
<evidence type="ECO:0000256" key="1">
    <source>
        <dbReference type="ARBA" id="ARBA00022849"/>
    </source>
</evidence>
<dbReference type="PANTHER" id="PTHR43428:SF1">
    <property type="entry name" value="ARSENATE REDUCTASE"/>
    <property type="match status" value="1"/>
</dbReference>
<dbReference type="InterPro" id="IPR036390">
    <property type="entry name" value="WH_DNA-bd_sf"/>
</dbReference>
<name>A0ABX7BE25_9PROT</name>
<dbReference type="InterPro" id="IPR036388">
    <property type="entry name" value="WH-like_DNA-bd_sf"/>
</dbReference>
<dbReference type="SUPFAM" id="SSF52788">
    <property type="entry name" value="Phosphotyrosine protein phosphatases I"/>
    <property type="match status" value="1"/>
</dbReference>
<evidence type="ECO:0000313" key="3">
    <source>
        <dbReference type="EMBL" id="QQP91291.1"/>
    </source>
</evidence>
<sequence>MDTKHAIASLSALAQETRLDVYRLLIRAGGEGMPAGEIARTLGVPPNTLSSHLALMANAGLVTSSRVGRSIIYNANYDGMRDLLVFLTEDCCQGNPEVCSPSLQALAAAACPPDRYGARPVLAESAAWSAPMSERPSLESPYNVLFLCTGNSARSIMAECAMTRWGQGRFNAYSAGSQPRGAVHPKAIELLKRLNYKTDHLRSKSWDEFAAPGAPELDFVFTVCDSAASEPCPAWPGQPMSAHWGVEDPAAFVGSDERIRKVFKRSYLELECRIKIFTSLRLEALDKLSLRNRLAEIGRIRLSEDEVAAAG</sequence>
<accession>A0ABX7BE25</accession>
<dbReference type="NCBIfam" id="NF033788">
    <property type="entry name" value="HTH_metalloreg"/>
    <property type="match status" value="1"/>
</dbReference>
<feature type="domain" description="HTH arsR-type" evidence="2">
    <location>
        <begin position="1"/>
        <end position="95"/>
    </location>
</feature>
<evidence type="ECO:0000259" key="2">
    <source>
        <dbReference type="PROSITE" id="PS50987"/>
    </source>
</evidence>
<dbReference type="InterPro" id="IPR036196">
    <property type="entry name" value="Ptyr_pPase_sf"/>
</dbReference>
<dbReference type="Gene3D" id="3.40.50.2300">
    <property type="match status" value="1"/>
</dbReference>
<dbReference type="InterPro" id="IPR001845">
    <property type="entry name" value="HTH_ArsR_DNA-bd_dom"/>
</dbReference>
<dbReference type="SMART" id="SM00418">
    <property type="entry name" value="HTH_ARSR"/>
    <property type="match status" value="1"/>
</dbReference>
<protein>
    <submittedName>
        <fullName evidence="3">Metalloregulator ArsR/SmtB family transcription factor</fullName>
    </submittedName>
</protein>
<keyword evidence="4" id="KW-1185">Reference proteome</keyword>
<keyword evidence="1" id="KW-0059">Arsenical resistance</keyword>
<dbReference type="Pfam" id="PF12840">
    <property type="entry name" value="HTH_20"/>
    <property type="match status" value="1"/>
</dbReference>
<organism evidence="3 4">
    <name type="scientific">Skermanella cutis</name>
    <dbReference type="NCBI Taxonomy" id="2775420"/>
    <lineage>
        <taxon>Bacteria</taxon>
        <taxon>Pseudomonadati</taxon>
        <taxon>Pseudomonadota</taxon>
        <taxon>Alphaproteobacteria</taxon>
        <taxon>Rhodospirillales</taxon>
        <taxon>Azospirillaceae</taxon>
        <taxon>Skermanella</taxon>
    </lineage>
</organism>
<reference evidence="3" key="1">
    <citation type="submission" date="2021-02" db="EMBL/GenBank/DDBJ databases">
        <title>Skermanella TT6 skin isolate.</title>
        <authorList>
            <person name="Lee K."/>
            <person name="Ganzorig M."/>
        </authorList>
    </citation>
    <scope>NUCLEOTIDE SEQUENCE</scope>
    <source>
        <strain evidence="3">TT6</strain>
    </source>
</reference>
<dbReference type="PRINTS" id="PR00778">
    <property type="entry name" value="HTHARSR"/>
</dbReference>
<dbReference type="InterPro" id="IPR023485">
    <property type="entry name" value="Ptyr_pPase"/>
</dbReference>
<dbReference type="PROSITE" id="PS50987">
    <property type="entry name" value="HTH_ARSR_2"/>
    <property type="match status" value="1"/>
</dbReference>
<proteinExistence type="predicted"/>